<evidence type="ECO:0000259" key="16">
    <source>
        <dbReference type="PROSITE" id="PS51198"/>
    </source>
</evidence>
<evidence type="ECO:0000256" key="11">
    <source>
        <dbReference type="ARBA" id="ARBA00034617"/>
    </source>
</evidence>
<evidence type="ECO:0000256" key="5">
    <source>
        <dbReference type="ARBA" id="ARBA00022806"/>
    </source>
</evidence>
<sequence length="1310" mass="143310">MANNISPEKIPAILHGTFKPGDPQHRHDVLVSASAGSGKTFVLVQRILRQLIDGAELDRMLIVTFTKAAAAEMRTRIEKELKATLRASDETARAGKVVPETETQVGLPLTEAQKSHIQAQIDKMTSSWIMTIDAFSQRVVQSYYYVIGLDPSFRILSDETEEAMLKQRVWEQTRDHFYEADGVAAHPFADLEANFYSKGDAGHDGLGGIVDQLLTFAMSTQQPTNWLAHLADGYQPEKVAAQFQNELWPAIHEILTGAVAKLNVLRTELADAFADRKPTDTMKAAVEGIQRFAGMVAGLPDQPDYATVWTALHPAATYFSTWPYGTKKDETRKALLAGQKARRDAIAAELKTITDGPLQLAPADRDYVAGPAAALMTTLADVALWYADALLKEKERQHLAGFGDIEQYALQILTVSDTVAQNYQAQFDLVMIDEYQDTNGLQEALLSRVAAQKPGNRFMVGDVKQSIYGFRLADPSLFMTKYQSYPKLAADQPADNELILLPSNFRSTNNVLTFINMLFAQIMDQEVGELDYDQDAELKFGSSDSLPTDLAGDAQAKATLLLVAQEDSAEDDPNASTAAGSEDAASAETADADAADDNAEDAAAIAKDQAQAQAVIAKILTIVHNPEYQLYDRVDDPAAELTAQNWPHREVDYKDIAILASTRGNNITLQSEFAKAGVPILIPDAKNYFKTTELMVMLSLLRIIDNPKQDIPLAAVLRSPLVALSADEMATIRLAAKARPYYYDALAVFQADPATQETPLGKKLTRFFALLADLRDYAREHALVDLIWHIYSLTGFLDYVGGMPGGNQRQVNLRALASRAAAYEANGFKGLFAFVRFIEQMQKKDKDLDTPVSLADGEDAVRLMTIHGSKGLEFPIVFLLDADHGFNMRDTTAPIIATKNAVGLKFNDPATQITFTTPQYAQAAEAKRKQLLAEEMRKLYVALTRAGQRLFIVAMGKKEKLLPKWRAAAEASEESLLPSLQRGTAKNFMDWIGPALARCADSEDGAKTLPALTPYFPAAGFTIEEVVPKPSQAGTTADEKLVVDEAAPMPGLTDWLNFRYPFAQMTTTSGFRSVTEIKRAVEDPDLEEAAAASGILTLENRAPAEATAQVVKQWTADDFHLPAFMAAEGQPHVSATDVGTATHLVLQRIDLNGPVDEKAIRAFIQQLVQAGLLTAPVAQRIRVGQLAAFFQTILGQQLQAAAHVEREAAFSMLLPASRIAGSQVEDDQADVLVHGIIDGYFEENGALTLFDYKTDRIGDSVAPILARYRGQLNSYAEALNAMHPTGPKVAHAWLILLNQNGDAHDVLDTH</sequence>
<keyword evidence="2 14" id="KW-0547">Nucleotide-binding</keyword>
<dbReference type="InterPro" id="IPR014016">
    <property type="entry name" value="UvrD-like_ATP-bd"/>
</dbReference>
<dbReference type="InterPro" id="IPR014152">
    <property type="entry name" value="AddA"/>
</dbReference>
<name>A0ABW4CRD6_9LACO</name>
<proteinExistence type="predicted"/>
<keyword evidence="9" id="KW-0234">DNA repair</keyword>
<dbReference type="PANTHER" id="PTHR11070">
    <property type="entry name" value="UVRD / RECB / PCRA DNA HELICASE FAMILY MEMBER"/>
    <property type="match status" value="1"/>
</dbReference>
<feature type="region of interest" description="Disordered" evidence="15">
    <location>
        <begin position="566"/>
        <end position="596"/>
    </location>
</feature>
<keyword evidence="6" id="KW-0269">Exonuclease</keyword>
<evidence type="ECO:0000256" key="3">
    <source>
        <dbReference type="ARBA" id="ARBA00022763"/>
    </source>
</evidence>
<evidence type="ECO:0000256" key="6">
    <source>
        <dbReference type="ARBA" id="ARBA00022839"/>
    </source>
</evidence>
<protein>
    <recommendedName>
        <fullName evidence="12">DNA 3'-5' helicase</fullName>
        <ecNumber evidence="12">5.6.2.4</ecNumber>
    </recommendedName>
</protein>
<evidence type="ECO:0000256" key="7">
    <source>
        <dbReference type="ARBA" id="ARBA00022840"/>
    </source>
</evidence>
<gene>
    <name evidence="18" type="primary">addA</name>
    <name evidence="18" type="ORF">ACFQ47_09485</name>
</gene>
<keyword evidence="1" id="KW-0540">Nuclease</keyword>
<evidence type="ECO:0000256" key="14">
    <source>
        <dbReference type="PROSITE-ProRule" id="PRU00560"/>
    </source>
</evidence>
<keyword evidence="4 14" id="KW-0378">Hydrolase</keyword>
<evidence type="ECO:0000256" key="4">
    <source>
        <dbReference type="ARBA" id="ARBA00022801"/>
    </source>
</evidence>
<organism evidence="18 19">
    <name type="scientific">Lacticaseibacillus yichunensis</name>
    <dbReference type="NCBI Taxonomy" id="2486015"/>
    <lineage>
        <taxon>Bacteria</taxon>
        <taxon>Bacillati</taxon>
        <taxon>Bacillota</taxon>
        <taxon>Bacilli</taxon>
        <taxon>Lactobacillales</taxon>
        <taxon>Lactobacillaceae</taxon>
        <taxon>Lacticaseibacillus</taxon>
    </lineage>
</organism>
<keyword evidence="7 14" id="KW-0067">ATP-binding</keyword>
<dbReference type="Pfam" id="PF13361">
    <property type="entry name" value="UvrD_C"/>
    <property type="match status" value="1"/>
</dbReference>
<dbReference type="InterPro" id="IPR011604">
    <property type="entry name" value="PDDEXK-like_dom_sf"/>
</dbReference>
<dbReference type="Pfam" id="PF12705">
    <property type="entry name" value="PDDEXK_1"/>
    <property type="match status" value="1"/>
</dbReference>
<dbReference type="Gene3D" id="1.10.274.50">
    <property type="match status" value="1"/>
</dbReference>
<dbReference type="InterPro" id="IPR038726">
    <property type="entry name" value="PDDEXK_AddAB-type"/>
</dbReference>
<dbReference type="Pfam" id="PF00580">
    <property type="entry name" value="UvrD-helicase"/>
    <property type="match status" value="1"/>
</dbReference>
<dbReference type="GO" id="GO:0003678">
    <property type="term" value="F:DNA helicase activity"/>
    <property type="evidence" value="ECO:0007669"/>
    <property type="project" value="UniProtKB-EC"/>
</dbReference>
<evidence type="ECO:0000256" key="8">
    <source>
        <dbReference type="ARBA" id="ARBA00023125"/>
    </source>
</evidence>
<reference evidence="19" key="1">
    <citation type="journal article" date="2019" name="Int. J. Syst. Evol. Microbiol.">
        <title>The Global Catalogue of Microorganisms (GCM) 10K type strain sequencing project: providing services to taxonomists for standard genome sequencing and annotation.</title>
        <authorList>
            <consortium name="The Broad Institute Genomics Platform"/>
            <consortium name="The Broad Institute Genome Sequencing Center for Infectious Disease"/>
            <person name="Wu L."/>
            <person name="Ma J."/>
        </authorList>
    </citation>
    <scope>NUCLEOTIDE SEQUENCE [LARGE SCALE GENOMIC DNA]</scope>
    <source>
        <strain evidence="19">CCM 8947</strain>
    </source>
</reference>
<dbReference type="EMBL" id="JBHTOG010000048">
    <property type="protein sequence ID" value="MFD1432898.1"/>
    <property type="molecule type" value="Genomic_DNA"/>
</dbReference>
<evidence type="ECO:0000313" key="19">
    <source>
        <dbReference type="Proteomes" id="UP001597192"/>
    </source>
</evidence>
<evidence type="ECO:0000256" key="12">
    <source>
        <dbReference type="ARBA" id="ARBA00034808"/>
    </source>
</evidence>
<dbReference type="RefSeq" id="WP_125696451.1">
    <property type="nucleotide sequence ID" value="NZ_JBHTOG010000048.1"/>
</dbReference>
<feature type="domain" description="UvrD-like helicase ATP-binding" evidence="16">
    <location>
        <begin position="12"/>
        <end position="508"/>
    </location>
</feature>
<dbReference type="Gene3D" id="3.40.50.300">
    <property type="entry name" value="P-loop containing nucleotide triphosphate hydrolases"/>
    <property type="match status" value="4"/>
</dbReference>
<keyword evidence="3" id="KW-0227">DNA damage</keyword>
<keyword evidence="10" id="KW-0413">Isomerase</keyword>
<dbReference type="InterPro" id="IPR011335">
    <property type="entry name" value="Restrct_endonuc-II-like"/>
</dbReference>
<keyword evidence="8" id="KW-0238">DNA-binding</keyword>
<dbReference type="Proteomes" id="UP001597192">
    <property type="component" value="Unassembled WGS sequence"/>
</dbReference>
<dbReference type="InterPro" id="IPR027417">
    <property type="entry name" value="P-loop_NTPase"/>
</dbReference>
<evidence type="ECO:0000256" key="10">
    <source>
        <dbReference type="ARBA" id="ARBA00023235"/>
    </source>
</evidence>
<evidence type="ECO:0000256" key="1">
    <source>
        <dbReference type="ARBA" id="ARBA00022722"/>
    </source>
</evidence>
<feature type="compositionally biased region" description="Low complexity" evidence="15">
    <location>
        <begin position="575"/>
        <end position="589"/>
    </location>
</feature>
<dbReference type="NCBIfam" id="TIGR02785">
    <property type="entry name" value="addA_Gpos"/>
    <property type="match status" value="1"/>
</dbReference>
<feature type="domain" description="UvrD-like helicase C-terminal" evidence="17">
    <location>
        <begin position="558"/>
        <end position="871"/>
    </location>
</feature>
<dbReference type="SUPFAM" id="SSF52980">
    <property type="entry name" value="Restriction endonuclease-like"/>
    <property type="match status" value="1"/>
</dbReference>
<dbReference type="SUPFAM" id="SSF52540">
    <property type="entry name" value="P-loop containing nucleoside triphosphate hydrolases"/>
    <property type="match status" value="1"/>
</dbReference>
<dbReference type="PANTHER" id="PTHR11070:SF48">
    <property type="entry name" value="ATP-DEPENDENT HELICASE_NUCLEASE SUBUNIT A"/>
    <property type="match status" value="1"/>
</dbReference>
<dbReference type="EC" id="5.6.2.4" evidence="12"/>
<dbReference type="InterPro" id="IPR014017">
    <property type="entry name" value="DNA_helicase_UvrD-like_C"/>
</dbReference>
<evidence type="ECO:0000256" key="2">
    <source>
        <dbReference type="ARBA" id="ARBA00022741"/>
    </source>
</evidence>
<evidence type="ECO:0000256" key="9">
    <source>
        <dbReference type="ARBA" id="ARBA00023204"/>
    </source>
</evidence>
<comment type="catalytic activity">
    <reaction evidence="11">
        <text>Couples ATP hydrolysis with the unwinding of duplex DNA by translocating in the 3'-5' direction.</text>
        <dbReference type="EC" id="5.6.2.4"/>
    </reaction>
</comment>
<evidence type="ECO:0000256" key="15">
    <source>
        <dbReference type="SAM" id="MobiDB-lite"/>
    </source>
</evidence>
<dbReference type="PROSITE" id="PS51217">
    <property type="entry name" value="UVRD_HELICASE_CTER"/>
    <property type="match status" value="1"/>
</dbReference>
<evidence type="ECO:0000313" key="18">
    <source>
        <dbReference type="EMBL" id="MFD1432898.1"/>
    </source>
</evidence>
<comment type="catalytic activity">
    <reaction evidence="13">
        <text>ATP + H2O = ADP + phosphate + H(+)</text>
        <dbReference type="Rhea" id="RHEA:13065"/>
        <dbReference type="ChEBI" id="CHEBI:15377"/>
        <dbReference type="ChEBI" id="CHEBI:15378"/>
        <dbReference type="ChEBI" id="CHEBI:30616"/>
        <dbReference type="ChEBI" id="CHEBI:43474"/>
        <dbReference type="ChEBI" id="CHEBI:456216"/>
        <dbReference type="EC" id="5.6.2.4"/>
    </reaction>
</comment>
<evidence type="ECO:0000256" key="13">
    <source>
        <dbReference type="ARBA" id="ARBA00048988"/>
    </source>
</evidence>
<dbReference type="InterPro" id="IPR000212">
    <property type="entry name" value="DNA_helicase_UvrD/REP"/>
</dbReference>
<dbReference type="Gene3D" id="1.10.486.10">
    <property type="entry name" value="PCRA, domain 4"/>
    <property type="match status" value="1"/>
</dbReference>
<feature type="binding site" evidence="14">
    <location>
        <begin position="33"/>
        <end position="40"/>
    </location>
    <ligand>
        <name>ATP</name>
        <dbReference type="ChEBI" id="CHEBI:30616"/>
    </ligand>
</feature>
<keyword evidence="19" id="KW-1185">Reference proteome</keyword>
<keyword evidence="5 14" id="KW-0347">Helicase</keyword>
<evidence type="ECO:0000259" key="17">
    <source>
        <dbReference type="PROSITE" id="PS51217"/>
    </source>
</evidence>
<dbReference type="Gene3D" id="3.90.320.10">
    <property type="match status" value="1"/>
</dbReference>
<accession>A0ABW4CRD6</accession>
<dbReference type="PROSITE" id="PS51198">
    <property type="entry name" value="UVRD_HELICASE_ATP_BIND"/>
    <property type="match status" value="1"/>
</dbReference>
<dbReference type="GO" id="GO:0016787">
    <property type="term" value="F:hydrolase activity"/>
    <property type="evidence" value="ECO:0007669"/>
    <property type="project" value="UniProtKB-KW"/>
</dbReference>
<comment type="caution">
    <text evidence="18">The sequence shown here is derived from an EMBL/GenBank/DDBJ whole genome shotgun (WGS) entry which is preliminary data.</text>
</comment>